<proteinExistence type="predicted"/>
<dbReference type="KEGG" id="chla:C834K_0798"/>
<dbReference type="Proteomes" id="UP000258476">
    <property type="component" value="Chromosome"/>
</dbReference>
<evidence type="ECO:0000313" key="2">
    <source>
        <dbReference type="Proteomes" id="UP000258476"/>
    </source>
</evidence>
<protein>
    <recommendedName>
        <fullName evidence="3">rRNA methylase</fullName>
    </recommendedName>
</protein>
<dbReference type="PANTHER" id="PTHR35276">
    <property type="entry name" value="S-ADENOSYL-L-METHIONINE-DEPENDENT METHYLTRANSFERASES SUPERFAMILY PROTEIN"/>
    <property type="match status" value="1"/>
</dbReference>
<dbReference type="AlphaFoldDB" id="A0A3B0PN63"/>
<keyword evidence="2" id="KW-1185">Reference proteome</keyword>
<evidence type="ECO:0000313" key="1">
    <source>
        <dbReference type="EMBL" id="SYX09239.1"/>
    </source>
</evidence>
<sequence>MFKGIGLVQGNVVRLSHEIFQKVLNPGDTVVDATCGNGKDCLILARLLKGKGKLVAYDVQREALDKASLLCSSSLSFEERSIIEFKEMSHEYINEAGAKLFHYNLGYLPNGDKSLTTLETSTLVSVQRALDLVAPQGVITVVCYPGHEEGENEMVSVERLACGLDSKLWEVGSFYIMNRNKAPRLLIFRSLKVDDRE</sequence>
<dbReference type="Gene3D" id="3.40.50.150">
    <property type="entry name" value="Vaccinia Virus protein VP39"/>
    <property type="match status" value="1"/>
</dbReference>
<dbReference type="OrthoDB" id="9792989at2"/>
<accession>A0A3B0PN63</accession>
<dbReference type="Pfam" id="PF06962">
    <property type="entry name" value="rRNA_methylase"/>
    <property type="match status" value="1"/>
</dbReference>
<gene>
    <name evidence="1" type="ORF">C834K_0798</name>
</gene>
<name>A0A3B0PN63_9CHLA</name>
<dbReference type="SUPFAM" id="SSF53335">
    <property type="entry name" value="S-adenosyl-L-methionine-dependent methyltransferases"/>
    <property type="match status" value="1"/>
</dbReference>
<organism evidence="1 2">
    <name type="scientific">Chlamydia poikilotherma</name>
    <dbReference type="NCBI Taxonomy" id="1967783"/>
    <lineage>
        <taxon>Bacteria</taxon>
        <taxon>Pseudomonadati</taxon>
        <taxon>Chlamydiota</taxon>
        <taxon>Chlamydiia</taxon>
        <taxon>Chlamydiales</taxon>
        <taxon>Chlamydiaceae</taxon>
        <taxon>Chlamydia/Chlamydophila group</taxon>
        <taxon>Chlamydia</taxon>
    </lineage>
</organism>
<dbReference type="PANTHER" id="PTHR35276:SF1">
    <property type="entry name" value="TRNA (MNM(5)S(2)U34)-METHYLTRANSFERASE, CHLOROPLASTIC"/>
    <property type="match status" value="1"/>
</dbReference>
<dbReference type="InterPro" id="IPR029063">
    <property type="entry name" value="SAM-dependent_MTases_sf"/>
</dbReference>
<dbReference type="RefSeq" id="WP_117274528.1">
    <property type="nucleotide sequence ID" value="NZ_LS992154.1"/>
</dbReference>
<dbReference type="InterPro" id="IPR010719">
    <property type="entry name" value="MnmM_MeTrfase"/>
</dbReference>
<evidence type="ECO:0008006" key="3">
    <source>
        <dbReference type="Google" id="ProtNLM"/>
    </source>
</evidence>
<reference evidence="2" key="1">
    <citation type="submission" date="2017-11" db="EMBL/GenBank/DDBJ databases">
        <authorList>
            <person name="Seth-Smith MB H."/>
        </authorList>
    </citation>
    <scope>NUCLEOTIDE SEQUENCE [LARGE SCALE GENOMIC DNA]</scope>
</reference>
<dbReference type="EMBL" id="LS992154">
    <property type="protein sequence ID" value="SYX09239.1"/>
    <property type="molecule type" value="Genomic_DNA"/>
</dbReference>